<dbReference type="SUPFAM" id="SSF55681">
    <property type="entry name" value="Class II aaRS and biotin synthetases"/>
    <property type="match status" value="1"/>
</dbReference>
<comment type="caution">
    <text evidence="14">The sequence shown here is derived from an EMBL/GenBank/DDBJ whole genome shotgun (WGS) entry which is preliminary data.</text>
</comment>
<feature type="coiled-coil region" evidence="12">
    <location>
        <begin position="698"/>
        <end position="752"/>
    </location>
</feature>
<dbReference type="InterPro" id="IPR018162">
    <property type="entry name" value="Ala-tRNA-ligase_IIc_anticod-bd"/>
</dbReference>
<dbReference type="InterPro" id="IPR003156">
    <property type="entry name" value="DHHA1_dom"/>
</dbReference>
<comment type="domain">
    <text evidence="11">Consists of three domains; the N-terminal catalytic domain, the editing domain and the C-terminal C-Ala domain. The editing domain removes incorrectly charged amino acids, while the C-Ala domain, along with tRNA(Ala), serves as a bridge to cooperatively bring together the editing and aminoacylation centers thus stimulating deacylation of misacylated tRNAs.</text>
</comment>
<organism evidence="14 15">
    <name type="scientific">Phaeodactylibacter luteus</name>
    <dbReference type="NCBI Taxonomy" id="1564516"/>
    <lineage>
        <taxon>Bacteria</taxon>
        <taxon>Pseudomonadati</taxon>
        <taxon>Bacteroidota</taxon>
        <taxon>Saprospiria</taxon>
        <taxon>Saprospirales</taxon>
        <taxon>Haliscomenobacteraceae</taxon>
        <taxon>Phaeodactylibacter</taxon>
    </lineage>
</organism>
<dbReference type="Pfam" id="PF07973">
    <property type="entry name" value="tRNA_SAD"/>
    <property type="match status" value="1"/>
</dbReference>
<dbReference type="GO" id="GO:0008270">
    <property type="term" value="F:zinc ion binding"/>
    <property type="evidence" value="ECO:0007669"/>
    <property type="project" value="UniProtKB-UniRule"/>
</dbReference>
<evidence type="ECO:0000256" key="6">
    <source>
        <dbReference type="ARBA" id="ARBA00022833"/>
    </source>
</evidence>
<evidence type="ECO:0000313" key="14">
    <source>
        <dbReference type="EMBL" id="TXB63075.1"/>
    </source>
</evidence>
<dbReference type="PANTHER" id="PTHR11777">
    <property type="entry name" value="ALANYL-TRNA SYNTHETASE"/>
    <property type="match status" value="1"/>
</dbReference>
<dbReference type="Proteomes" id="UP000321580">
    <property type="component" value="Unassembled WGS sequence"/>
</dbReference>
<reference evidence="14 15" key="1">
    <citation type="submission" date="2019-08" db="EMBL/GenBank/DDBJ databases">
        <title>Genome of Phaeodactylibacter luteus.</title>
        <authorList>
            <person name="Bowman J.P."/>
        </authorList>
    </citation>
    <scope>NUCLEOTIDE SEQUENCE [LARGE SCALE GENOMIC DNA]</scope>
    <source>
        <strain evidence="14 15">KCTC 42180</strain>
    </source>
</reference>
<dbReference type="Pfam" id="PF02272">
    <property type="entry name" value="DHHA1"/>
    <property type="match status" value="1"/>
</dbReference>
<keyword evidence="9 11" id="KW-0648">Protein biosynthesis</keyword>
<evidence type="ECO:0000313" key="15">
    <source>
        <dbReference type="Proteomes" id="UP000321580"/>
    </source>
</evidence>
<dbReference type="InterPro" id="IPR018165">
    <property type="entry name" value="Ala-tRNA-synth_IIc_core"/>
</dbReference>
<dbReference type="PANTHER" id="PTHR11777:SF9">
    <property type="entry name" value="ALANINE--TRNA LIGASE, CYTOPLASMIC"/>
    <property type="match status" value="1"/>
</dbReference>
<evidence type="ECO:0000256" key="9">
    <source>
        <dbReference type="ARBA" id="ARBA00022917"/>
    </source>
</evidence>
<keyword evidence="4 11" id="KW-0479">Metal-binding</keyword>
<dbReference type="GO" id="GO:0005737">
    <property type="term" value="C:cytoplasm"/>
    <property type="evidence" value="ECO:0007669"/>
    <property type="project" value="UniProtKB-SubCell"/>
</dbReference>
<dbReference type="GO" id="GO:0000049">
    <property type="term" value="F:tRNA binding"/>
    <property type="evidence" value="ECO:0007669"/>
    <property type="project" value="UniProtKB-KW"/>
</dbReference>
<evidence type="ECO:0000256" key="12">
    <source>
        <dbReference type="SAM" id="Coils"/>
    </source>
</evidence>
<dbReference type="InterPro" id="IPR023033">
    <property type="entry name" value="Ala_tRNA_ligase_euk/bac"/>
</dbReference>
<keyword evidence="12" id="KW-0175">Coiled coil</keyword>
<feature type="binding site" evidence="11">
    <location>
        <position position="671"/>
    </location>
    <ligand>
        <name>Zn(2+)</name>
        <dbReference type="ChEBI" id="CHEBI:29105"/>
    </ligand>
</feature>
<dbReference type="SUPFAM" id="SSF55186">
    <property type="entry name" value="ThrRS/AlaRS common domain"/>
    <property type="match status" value="1"/>
</dbReference>
<dbReference type="InterPro" id="IPR018163">
    <property type="entry name" value="Thr/Ala-tRNA-synth_IIc_edit"/>
</dbReference>
<dbReference type="GO" id="GO:0002161">
    <property type="term" value="F:aminoacyl-tRNA deacylase activity"/>
    <property type="evidence" value="ECO:0007669"/>
    <property type="project" value="TreeGrafter"/>
</dbReference>
<dbReference type="InterPro" id="IPR045864">
    <property type="entry name" value="aa-tRNA-synth_II/BPL/LPL"/>
</dbReference>
<dbReference type="Gene3D" id="3.30.54.20">
    <property type="match status" value="1"/>
</dbReference>
<evidence type="ECO:0000256" key="1">
    <source>
        <dbReference type="ARBA" id="ARBA00008226"/>
    </source>
</evidence>
<feature type="binding site" evidence="11">
    <location>
        <position position="567"/>
    </location>
    <ligand>
        <name>Zn(2+)</name>
        <dbReference type="ChEBI" id="CHEBI:29105"/>
    </ligand>
</feature>
<dbReference type="PROSITE" id="PS50860">
    <property type="entry name" value="AA_TRNA_LIGASE_II_ALA"/>
    <property type="match status" value="1"/>
</dbReference>
<dbReference type="Gene3D" id="3.30.980.10">
    <property type="entry name" value="Threonyl-trna Synthetase, Chain A, domain 2"/>
    <property type="match status" value="1"/>
</dbReference>
<keyword evidence="5 11" id="KW-0547">Nucleotide-binding</keyword>
<dbReference type="GO" id="GO:0004813">
    <property type="term" value="F:alanine-tRNA ligase activity"/>
    <property type="evidence" value="ECO:0007669"/>
    <property type="project" value="UniProtKB-UniRule"/>
</dbReference>
<keyword evidence="6 11" id="KW-0862">Zinc</keyword>
<dbReference type="SUPFAM" id="SSF50447">
    <property type="entry name" value="Translation proteins"/>
    <property type="match status" value="1"/>
</dbReference>
<keyword evidence="11" id="KW-0963">Cytoplasm</keyword>
<keyword evidence="8 11" id="KW-0694">RNA-binding</keyword>
<feature type="binding site" evidence="11">
    <location>
        <position position="667"/>
    </location>
    <ligand>
        <name>Zn(2+)</name>
        <dbReference type="ChEBI" id="CHEBI:29105"/>
    </ligand>
</feature>
<comment type="subcellular location">
    <subcellularLocation>
        <location evidence="11">Cytoplasm</location>
    </subcellularLocation>
</comment>
<evidence type="ECO:0000256" key="5">
    <source>
        <dbReference type="ARBA" id="ARBA00022741"/>
    </source>
</evidence>
<protein>
    <recommendedName>
        <fullName evidence="11">Alanine--tRNA ligase</fullName>
        <ecNumber evidence="11">6.1.1.7</ecNumber>
    </recommendedName>
    <alternativeName>
        <fullName evidence="11">Alanyl-tRNA synthetase</fullName>
        <shortName evidence="11">AlaRS</shortName>
    </alternativeName>
</protein>
<dbReference type="HAMAP" id="MF_00036_B">
    <property type="entry name" value="Ala_tRNA_synth_B"/>
    <property type="match status" value="1"/>
</dbReference>
<evidence type="ECO:0000256" key="7">
    <source>
        <dbReference type="ARBA" id="ARBA00022840"/>
    </source>
</evidence>
<keyword evidence="15" id="KW-1185">Reference proteome</keyword>
<dbReference type="EMBL" id="VOOR01000020">
    <property type="protein sequence ID" value="TXB63075.1"/>
    <property type="molecule type" value="Genomic_DNA"/>
</dbReference>
<feature type="domain" description="Alanyl-transfer RNA synthetases family profile" evidence="13">
    <location>
        <begin position="1"/>
        <end position="710"/>
    </location>
</feature>
<comment type="similarity">
    <text evidence="1 11">Belongs to the class-II aminoacyl-tRNA synthetase family.</text>
</comment>
<dbReference type="GO" id="GO:0006419">
    <property type="term" value="P:alanyl-tRNA aminoacylation"/>
    <property type="evidence" value="ECO:0007669"/>
    <property type="project" value="UniProtKB-UniRule"/>
</dbReference>
<dbReference type="EC" id="6.1.1.7" evidence="11"/>
<keyword evidence="3 11" id="KW-0436">Ligase</keyword>
<evidence type="ECO:0000259" key="13">
    <source>
        <dbReference type="PROSITE" id="PS50860"/>
    </source>
</evidence>
<dbReference type="Gene3D" id="3.10.310.40">
    <property type="match status" value="1"/>
</dbReference>
<dbReference type="SMART" id="SM00863">
    <property type="entry name" value="tRNA_SAD"/>
    <property type="match status" value="1"/>
</dbReference>
<dbReference type="Gene3D" id="6.10.250.550">
    <property type="match status" value="1"/>
</dbReference>
<keyword evidence="10 11" id="KW-0030">Aminoacyl-tRNA synthetase</keyword>
<comment type="catalytic activity">
    <reaction evidence="11">
        <text>tRNA(Ala) + L-alanine + ATP = L-alanyl-tRNA(Ala) + AMP + diphosphate</text>
        <dbReference type="Rhea" id="RHEA:12540"/>
        <dbReference type="Rhea" id="RHEA-COMP:9657"/>
        <dbReference type="Rhea" id="RHEA-COMP:9923"/>
        <dbReference type="ChEBI" id="CHEBI:30616"/>
        <dbReference type="ChEBI" id="CHEBI:33019"/>
        <dbReference type="ChEBI" id="CHEBI:57972"/>
        <dbReference type="ChEBI" id="CHEBI:78442"/>
        <dbReference type="ChEBI" id="CHEBI:78497"/>
        <dbReference type="ChEBI" id="CHEBI:456215"/>
        <dbReference type="EC" id="6.1.1.7"/>
    </reaction>
</comment>
<dbReference type="AlphaFoldDB" id="A0A5C6RM89"/>
<gene>
    <name evidence="11 14" type="primary">alaS</name>
    <name evidence="14" type="ORF">FRY97_11150</name>
</gene>
<proteinExistence type="inferred from homology"/>
<dbReference type="Gene3D" id="2.40.30.130">
    <property type="match status" value="1"/>
</dbReference>
<dbReference type="InterPro" id="IPR012947">
    <property type="entry name" value="tRNA_SAD"/>
</dbReference>
<dbReference type="PRINTS" id="PR00980">
    <property type="entry name" value="TRNASYNTHALA"/>
</dbReference>
<feature type="binding site" evidence="11">
    <location>
        <position position="563"/>
    </location>
    <ligand>
        <name>Zn(2+)</name>
        <dbReference type="ChEBI" id="CHEBI:29105"/>
    </ligand>
</feature>
<dbReference type="RefSeq" id="WP_147167630.1">
    <property type="nucleotide sequence ID" value="NZ_VOOR01000020.1"/>
</dbReference>
<dbReference type="FunFam" id="3.30.980.10:FF:000004">
    <property type="entry name" value="Alanine--tRNA ligase, cytoplasmic"/>
    <property type="match status" value="1"/>
</dbReference>
<comment type="function">
    <text evidence="11">Catalyzes the attachment of alanine to tRNA(Ala) in a two-step reaction: alanine is first activated by ATP to form Ala-AMP and then transferred to the acceptor end of tRNA(Ala). Also edits incorrectly charged Ser-tRNA(Ala) and Gly-tRNA(Ala) via its editing domain.</text>
</comment>
<evidence type="ECO:0000256" key="11">
    <source>
        <dbReference type="HAMAP-Rule" id="MF_00036"/>
    </source>
</evidence>
<evidence type="ECO:0000256" key="2">
    <source>
        <dbReference type="ARBA" id="ARBA00022555"/>
    </source>
</evidence>
<dbReference type="InterPro" id="IPR050058">
    <property type="entry name" value="Ala-tRNA_ligase"/>
</dbReference>
<dbReference type="InterPro" id="IPR002318">
    <property type="entry name" value="Ala-tRNA-lgiase_IIc"/>
</dbReference>
<accession>A0A5C6RM89</accession>
<dbReference type="OrthoDB" id="9803884at2"/>
<evidence type="ECO:0000256" key="4">
    <source>
        <dbReference type="ARBA" id="ARBA00022723"/>
    </source>
</evidence>
<keyword evidence="7 11" id="KW-0067">ATP-binding</keyword>
<evidence type="ECO:0000256" key="10">
    <source>
        <dbReference type="ARBA" id="ARBA00023146"/>
    </source>
</evidence>
<evidence type="ECO:0000256" key="8">
    <source>
        <dbReference type="ARBA" id="ARBA00022884"/>
    </source>
</evidence>
<dbReference type="FunFam" id="3.30.930.10:FF:000011">
    <property type="entry name" value="Alanine--tRNA ligase, cytoplasmic"/>
    <property type="match status" value="1"/>
</dbReference>
<dbReference type="FunFam" id="3.10.310.40:FF:000001">
    <property type="entry name" value="Alanine--tRNA ligase"/>
    <property type="match status" value="1"/>
</dbReference>
<dbReference type="CDD" id="cd00673">
    <property type="entry name" value="AlaRS_core"/>
    <property type="match status" value="1"/>
</dbReference>
<dbReference type="InterPro" id="IPR018164">
    <property type="entry name" value="Ala-tRNA-synth_IIc_N"/>
</dbReference>
<dbReference type="NCBIfam" id="TIGR00344">
    <property type="entry name" value="alaS"/>
    <property type="match status" value="1"/>
</dbReference>
<comment type="cofactor">
    <cofactor evidence="11">
        <name>Zn(2+)</name>
        <dbReference type="ChEBI" id="CHEBI:29105"/>
    </cofactor>
    <text evidence="11">Binds 1 zinc ion per subunit.</text>
</comment>
<evidence type="ECO:0000256" key="3">
    <source>
        <dbReference type="ARBA" id="ARBA00022598"/>
    </source>
</evidence>
<dbReference type="InterPro" id="IPR009000">
    <property type="entry name" value="Transl_B-barrel_sf"/>
</dbReference>
<dbReference type="GO" id="GO:0005524">
    <property type="term" value="F:ATP binding"/>
    <property type="evidence" value="ECO:0007669"/>
    <property type="project" value="UniProtKB-UniRule"/>
</dbReference>
<keyword evidence="2 11" id="KW-0820">tRNA-binding</keyword>
<dbReference type="FunFam" id="3.30.54.20:FF:000001">
    <property type="entry name" value="Alanine--tRNA ligase"/>
    <property type="match status" value="1"/>
</dbReference>
<dbReference type="Pfam" id="PF01411">
    <property type="entry name" value="tRNA-synt_2c"/>
    <property type="match status" value="1"/>
</dbReference>
<sequence length="876" mass="97000">MTAQEIRQAFLDFFRSKGHKIVPSAPIVSKDDPTLMFTNAGMNQFKDFFLGNQTPDIPRIADTQKCMRVSGKHNDLEDVGRDGTHHTMFEMLGNWSFGDYFKKEAIAWSWELLTEVYGIPKDRLYATVFGGDEGEGLPSDEEAKAFWMEYLPASHILYGNKKDNFWEMGETGPCGPCSEIHIDLRPEAEIEAQPGAELVNMDHPKVVEIWNNVFIQFNRKADGALEKLPAAHVDTGMGFERLCMVLQGKTVTYDTDVFTPLLRKIETITGLSYGGSYAPDAKADMAMRVLADHVRAVAFTIADGQLPSNTGAGYVIRRILRRAVRYYYSFLNMQEPLLCQLVPVLAAEMGGFFPELKGQEGQIVRIIEAEEKTFLNTLEKGISRFESLDAKGGLIQGQDAFELYDTFGFPIDLTRLMAAERGWQVDEAGFEKALQAQKDRSRADAHKKVGDWHIVREGEEVAFVGYDELSVSEAAVLKYRTVAVKDKEQYQVVLNRTPFYAESGGQAGDTGLLFFGQEKVVVIDTQKENDLIIHIVKQFPADMQASVRAEVNAGRRQATSCNHSAVHLMHAALHDILGGHALQKGQDVDSKRLRFDFSHFQRMTEEEIKRVEEVVNAKIRENIQLEERRDVPIEEAKESGAMMLFGEKYGESVRIITFDKGFSTELCGGTHVPATGEIGQFKILSEGAVAAGIRRIEAVTAEEASRFVQAELEELNEVRALLKAPKQVAKNVAALQEENKSLKKEIERLRAEQAGALKGTLKEKVENIDGVNFLSEELPLDDANAIKTLAYQLEEELGDAVILFGASIQGKPQLTLIISKSLTAAKGLNAGQMIRELAKEIKGGGGGQPFFASAGGKDEAGLGRALAKARELLASA</sequence>
<dbReference type="Gene3D" id="3.30.930.10">
    <property type="entry name" value="Bira Bifunctional Protein, Domain 2"/>
    <property type="match status" value="1"/>
</dbReference>
<dbReference type="SUPFAM" id="SSF101353">
    <property type="entry name" value="Putative anticodon-binding domain of alanyl-tRNA synthetase (AlaRS)"/>
    <property type="match status" value="1"/>
</dbReference>
<name>A0A5C6RM89_9BACT</name>